<keyword evidence="6" id="KW-0645">Protease</keyword>
<keyword evidence="10 14" id="KW-0067">ATP-binding</keyword>
<keyword evidence="7" id="KW-0812">Transmembrane</keyword>
<comment type="similarity">
    <text evidence="5">In the N-terminal section; belongs to the AAA ATPase family.</text>
</comment>
<dbReference type="InterPro" id="IPR041569">
    <property type="entry name" value="AAA_lid_3"/>
</dbReference>
<evidence type="ECO:0000256" key="8">
    <source>
        <dbReference type="ARBA" id="ARBA00022741"/>
    </source>
</evidence>
<evidence type="ECO:0000313" key="18">
    <source>
        <dbReference type="Proteomes" id="UP001140206"/>
    </source>
</evidence>
<dbReference type="EMBL" id="JAMFTS010000005">
    <property type="protein sequence ID" value="KAJ4748680.1"/>
    <property type="molecule type" value="Genomic_DNA"/>
</dbReference>
<keyword evidence="9" id="KW-0378">Hydrolase</keyword>
<evidence type="ECO:0000256" key="13">
    <source>
        <dbReference type="ARBA" id="ARBA00023136"/>
    </source>
</evidence>
<dbReference type="GO" id="GO:0009535">
    <property type="term" value="C:chloroplast thylakoid membrane"/>
    <property type="evidence" value="ECO:0007669"/>
    <property type="project" value="TreeGrafter"/>
</dbReference>
<evidence type="ECO:0000256" key="6">
    <source>
        <dbReference type="ARBA" id="ARBA00022670"/>
    </source>
</evidence>
<reference evidence="17" key="1">
    <citation type="submission" date="2022-08" db="EMBL/GenBank/DDBJ databases">
        <authorList>
            <person name="Marques A."/>
        </authorList>
    </citation>
    <scope>NUCLEOTIDE SEQUENCE</scope>
    <source>
        <strain evidence="17">RhyPub2mFocal</strain>
        <tissue evidence="17">Leaves</tissue>
    </source>
</reference>
<evidence type="ECO:0000256" key="3">
    <source>
        <dbReference type="ARBA" id="ARBA00004141"/>
    </source>
</evidence>
<comment type="caution">
    <text evidence="17">The sequence shown here is derived from an EMBL/GenBank/DDBJ whole genome shotgun (WGS) entry which is preliminary data.</text>
</comment>
<evidence type="ECO:0000256" key="12">
    <source>
        <dbReference type="ARBA" id="ARBA00022989"/>
    </source>
</evidence>
<keyword evidence="13" id="KW-0472">Membrane</keyword>
<dbReference type="InterPro" id="IPR003593">
    <property type="entry name" value="AAA+_ATPase"/>
</dbReference>
<keyword evidence="12" id="KW-1133">Transmembrane helix</keyword>
<sequence>MALFSILWQTTKNASPSLPLPWPGGADLSPKRRRRIGASSTPLSLSLFPSSSGSGSICMKPLESLKPRLLLVPSPQHPRSITSTTTTALCTSSSPDPTPSNDADQKPPSPFPWMRKLRFILDRLALLLTDNYLRAPSWIRNPRELFGLLLFAVLFLTYEVCTSRNTVTKEVPYSDLVSGIKLGNVTSVDFEEDSSYLSFRKIRSSEEEEDASSKEIRYRTRKIVRDEKFLLGLLHDNNIICRSVRPPYTRLLFSFVNTGANVLVTVVLISWISDKILHDTSYGSKKNRTGTRQTVSFDDVQGVESAKEELMEVVNCLRGTLDYKKLGAKLPAGILLVGPPGTGKTLLARAVAGEAGVPFFSVSASEFMELYVGRGASRVRDLFKEARKEAPAVVFIDELDAVGTERNGSSGEKDQTLNQLLTEMDGFDSNKQVIVLAATNRPGTLDPALLRPGRFSRKVYVGEPDLEGRKKILAVHLRGVPLEDEMEVVCELVASLTVGFVGADLANIVNEAALLSVRRGRSLVAQEHIMEAIEREKNGKNENRAKAAQVVKSLVKLFSWLDGYLPWHNAFEKNKN</sequence>
<comment type="similarity">
    <text evidence="4">In the C-terminal section; belongs to the peptidase M41 family.</text>
</comment>
<dbReference type="CDD" id="cd19501">
    <property type="entry name" value="RecA-like_FtsH"/>
    <property type="match status" value="1"/>
</dbReference>
<evidence type="ECO:0000256" key="10">
    <source>
        <dbReference type="ARBA" id="ARBA00022840"/>
    </source>
</evidence>
<gene>
    <name evidence="17" type="ORF">LUZ62_083085</name>
</gene>
<evidence type="ECO:0000256" key="11">
    <source>
        <dbReference type="ARBA" id="ARBA00022946"/>
    </source>
</evidence>
<organism evidence="17 18">
    <name type="scientific">Rhynchospora pubera</name>
    <dbReference type="NCBI Taxonomy" id="906938"/>
    <lineage>
        <taxon>Eukaryota</taxon>
        <taxon>Viridiplantae</taxon>
        <taxon>Streptophyta</taxon>
        <taxon>Embryophyta</taxon>
        <taxon>Tracheophyta</taxon>
        <taxon>Spermatophyta</taxon>
        <taxon>Magnoliopsida</taxon>
        <taxon>Liliopsida</taxon>
        <taxon>Poales</taxon>
        <taxon>Cyperaceae</taxon>
        <taxon>Cyperoideae</taxon>
        <taxon>Rhynchosporeae</taxon>
        <taxon>Rhynchospora</taxon>
    </lineage>
</organism>
<keyword evidence="18" id="KW-1185">Reference proteome</keyword>
<dbReference type="PANTHER" id="PTHR23076">
    <property type="entry name" value="METALLOPROTEASE M41 FTSH"/>
    <property type="match status" value="1"/>
</dbReference>
<comment type="cofactor">
    <cofactor evidence="1">
        <name>Zn(2+)</name>
        <dbReference type="ChEBI" id="CHEBI:29105"/>
    </cofactor>
</comment>
<comment type="similarity">
    <text evidence="14">Belongs to the AAA ATPase family.</text>
</comment>
<feature type="region of interest" description="Disordered" evidence="15">
    <location>
        <begin position="74"/>
        <end position="109"/>
    </location>
</feature>
<dbReference type="Gene3D" id="3.40.50.300">
    <property type="entry name" value="P-loop containing nucleotide triphosphate hydrolases"/>
    <property type="match status" value="1"/>
</dbReference>
<keyword evidence="17" id="KW-0482">Metalloprotease</keyword>
<evidence type="ECO:0000256" key="9">
    <source>
        <dbReference type="ARBA" id="ARBA00022801"/>
    </source>
</evidence>
<dbReference type="InterPro" id="IPR003959">
    <property type="entry name" value="ATPase_AAA_core"/>
</dbReference>
<evidence type="ECO:0000313" key="17">
    <source>
        <dbReference type="EMBL" id="KAJ4748680.1"/>
    </source>
</evidence>
<dbReference type="Pfam" id="PF17862">
    <property type="entry name" value="AAA_lid_3"/>
    <property type="match status" value="1"/>
</dbReference>
<dbReference type="GO" id="GO:0016887">
    <property type="term" value="F:ATP hydrolysis activity"/>
    <property type="evidence" value="ECO:0007669"/>
    <property type="project" value="InterPro"/>
</dbReference>
<dbReference type="InterPro" id="IPR027417">
    <property type="entry name" value="P-loop_NTPase"/>
</dbReference>
<accession>A0AAV8C0B8</accession>
<dbReference type="Proteomes" id="UP001140206">
    <property type="component" value="Chromosome 5"/>
</dbReference>
<evidence type="ECO:0000256" key="2">
    <source>
        <dbReference type="ARBA" id="ARBA00003497"/>
    </source>
</evidence>
<keyword evidence="11" id="KW-0809">Transit peptide</keyword>
<evidence type="ECO:0000256" key="4">
    <source>
        <dbReference type="ARBA" id="ARBA00010044"/>
    </source>
</evidence>
<comment type="subcellular location">
    <subcellularLocation>
        <location evidence="3">Membrane</location>
        <topology evidence="3">Multi-pass membrane protein</topology>
    </subcellularLocation>
</comment>
<feature type="domain" description="AAA+ ATPase" evidence="16">
    <location>
        <begin position="330"/>
        <end position="465"/>
    </location>
</feature>
<dbReference type="GO" id="GO:0006508">
    <property type="term" value="P:proteolysis"/>
    <property type="evidence" value="ECO:0007669"/>
    <property type="project" value="UniProtKB-KW"/>
</dbReference>
<feature type="compositionally biased region" description="Low complexity" evidence="15">
    <location>
        <begin position="80"/>
        <end position="95"/>
    </location>
</feature>
<dbReference type="GO" id="GO:0004176">
    <property type="term" value="F:ATP-dependent peptidase activity"/>
    <property type="evidence" value="ECO:0007669"/>
    <property type="project" value="TreeGrafter"/>
</dbReference>
<protein>
    <submittedName>
        <fullName evidence="17">ATP-dependent zinc metalloprotease FTSH-like protein</fullName>
    </submittedName>
</protein>
<dbReference type="AlphaFoldDB" id="A0AAV8C0B8"/>
<proteinExistence type="inferred from homology"/>
<evidence type="ECO:0000256" key="5">
    <source>
        <dbReference type="ARBA" id="ARBA00010550"/>
    </source>
</evidence>
<dbReference type="SMART" id="SM00382">
    <property type="entry name" value="AAA"/>
    <property type="match status" value="1"/>
</dbReference>
<keyword evidence="8 14" id="KW-0547">Nucleotide-binding</keyword>
<dbReference type="Gene3D" id="1.10.8.60">
    <property type="match status" value="1"/>
</dbReference>
<name>A0AAV8C0B8_9POAL</name>
<dbReference type="PROSITE" id="PS00674">
    <property type="entry name" value="AAA"/>
    <property type="match status" value="1"/>
</dbReference>
<dbReference type="InterPro" id="IPR003960">
    <property type="entry name" value="ATPase_AAA_CS"/>
</dbReference>
<dbReference type="Pfam" id="PF00004">
    <property type="entry name" value="AAA"/>
    <property type="match status" value="1"/>
</dbReference>
<evidence type="ECO:0000256" key="1">
    <source>
        <dbReference type="ARBA" id="ARBA00001947"/>
    </source>
</evidence>
<dbReference type="SUPFAM" id="SSF52540">
    <property type="entry name" value="P-loop containing nucleoside triphosphate hydrolases"/>
    <property type="match status" value="1"/>
</dbReference>
<evidence type="ECO:0000256" key="15">
    <source>
        <dbReference type="SAM" id="MobiDB-lite"/>
    </source>
</evidence>
<dbReference type="FunFam" id="1.10.8.60:FF:000001">
    <property type="entry name" value="ATP-dependent zinc metalloprotease FtsH"/>
    <property type="match status" value="1"/>
</dbReference>
<dbReference type="GO" id="GO:0005524">
    <property type="term" value="F:ATP binding"/>
    <property type="evidence" value="ECO:0007669"/>
    <property type="project" value="UniProtKB-KW"/>
</dbReference>
<comment type="function">
    <text evidence="2">Probable ATP-dependent zinc metallopeptidase.</text>
</comment>
<evidence type="ECO:0000256" key="7">
    <source>
        <dbReference type="ARBA" id="ARBA00022692"/>
    </source>
</evidence>
<dbReference type="FunFam" id="3.40.50.300:FF:000277">
    <property type="entry name" value="ATP-dependent zinc metalloprotease FtsH"/>
    <property type="match status" value="1"/>
</dbReference>
<dbReference type="GO" id="GO:0008237">
    <property type="term" value="F:metallopeptidase activity"/>
    <property type="evidence" value="ECO:0007669"/>
    <property type="project" value="UniProtKB-KW"/>
</dbReference>
<evidence type="ECO:0000256" key="14">
    <source>
        <dbReference type="RuleBase" id="RU003651"/>
    </source>
</evidence>
<dbReference type="PANTHER" id="PTHR23076:SF110">
    <property type="entry name" value="INACTIVE ATP-DEPENDENT ZINC METALLOPROTEASE FTSHI 3, CHLOROPLASTIC-RELATED"/>
    <property type="match status" value="1"/>
</dbReference>
<evidence type="ECO:0000259" key="16">
    <source>
        <dbReference type="SMART" id="SM00382"/>
    </source>
</evidence>